<dbReference type="SUPFAM" id="SSF48150">
    <property type="entry name" value="DNA-glycosylase"/>
    <property type="match status" value="1"/>
</dbReference>
<dbReference type="Proteomes" id="UP001295423">
    <property type="component" value="Unassembled WGS sequence"/>
</dbReference>
<keyword evidence="4" id="KW-1185">Reference proteome</keyword>
<dbReference type="InterPro" id="IPR003265">
    <property type="entry name" value="HhH-GPD_domain"/>
</dbReference>
<feature type="compositionally biased region" description="Polar residues" evidence="1">
    <location>
        <begin position="16"/>
        <end position="40"/>
    </location>
</feature>
<protein>
    <recommendedName>
        <fullName evidence="2">HhH-GPD domain-containing protein</fullName>
    </recommendedName>
</protein>
<feature type="domain" description="HhH-GPD" evidence="2">
    <location>
        <begin position="127"/>
        <end position="285"/>
    </location>
</feature>
<dbReference type="SMART" id="SM00478">
    <property type="entry name" value="ENDO3c"/>
    <property type="match status" value="1"/>
</dbReference>
<evidence type="ECO:0000313" key="3">
    <source>
        <dbReference type="EMBL" id="CAJ1948937.1"/>
    </source>
</evidence>
<proteinExistence type="predicted"/>
<dbReference type="Gene3D" id="1.10.1670.10">
    <property type="entry name" value="Helix-hairpin-Helix base-excision DNA repair enzymes (C-terminal)"/>
    <property type="match status" value="1"/>
</dbReference>
<dbReference type="GO" id="GO:0140097">
    <property type="term" value="F:catalytic activity, acting on DNA"/>
    <property type="evidence" value="ECO:0007669"/>
    <property type="project" value="UniProtKB-ARBA"/>
</dbReference>
<dbReference type="EMBL" id="CAKOGP040001758">
    <property type="protein sequence ID" value="CAJ1948937.1"/>
    <property type="molecule type" value="Genomic_DNA"/>
</dbReference>
<name>A0AAD2FQP4_9STRA</name>
<evidence type="ECO:0000259" key="2">
    <source>
        <dbReference type="SMART" id="SM00478"/>
    </source>
</evidence>
<dbReference type="Gene3D" id="1.10.340.30">
    <property type="entry name" value="Hypothetical protein, domain 2"/>
    <property type="match status" value="1"/>
</dbReference>
<dbReference type="Pfam" id="PF00730">
    <property type="entry name" value="HhH-GPD"/>
    <property type="match status" value="1"/>
</dbReference>
<dbReference type="AlphaFoldDB" id="A0AAD2FQP4"/>
<dbReference type="PANTHER" id="PTHR47203:SF1">
    <property type="entry name" value="HYPOTHETICAL BASE EXCISION DNA REPAIR PROTEIN (EUROFUNG)"/>
    <property type="match status" value="1"/>
</dbReference>
<evidence type="ECO:0000256" key="1">
    <source>
        <dbReference type="SAM" id="MobiDB-lite"/>
    </source>
</evidence>
<gene>
    <name evidence="3" type="ORF">CYCCA115_LOCUS11844</name>
</gene>
<dbReference type="InterPro" id="IPR011257">
    <property type="entry name" value="DNA_glycosylase"/>
</dbReference>
<organism evidence="3 4">
    <name type="scientific">Cylindrotheca closterium</name>
    <dbReference type="NCBI Taxonomy" id="2856"/>
    <lineage>
        <taxon>Eukaryota</taxon>
        <taxon>Sar</taxon>
        <taxon>Stramenopiles</taxon>
        <taxon>Ochrophyta</taxon>
        <taxon>Bacillariophyta</taxon>
        <taxon>Bacillariophyceae</taxon>
        <taxon>Bacillariophycidae</taxon>
        <taxon>Bacillariales</taxon>
        <taxon>Bacillariaceae</taxon>
        <taxon>Cylindrotheca</taxon>
    </lineage>
</organism>
<feature type="region of interest" description="Disordered" evidence="1">
    <location>
        <begin position="1"/>
        <end position="54"/>
    </location>
</feature>
<evidence type="ECO:0000313" key="4">
    <source>
        <dbReference type="Proteomes" id="UP001295423"/>
    </source>
</evidence>
<dbReference type="CDD" id="cd00056">
    <property type="entry name" value="ENDO3c"/>
    <property type="match status" value="1"/>
</dbReference>
<dbReference type="GO" id="GO:0016787">
    <property type="term" value="F:hydrolase activity"/>
    <property type="evidence" value="ECO:0007669"/>
    <property type="project" value="UniProtKB-ARBA"/>
</dbReference>
<dbReference type="InterPro" id="IPR023170">
    <property type="entry name" value="HhH_base_excis_C"/>
</dbReference>
<dbReference type="GO" id="GO:0006284">
    <property type="term" value="P:base-excision repair"/>
    <property type="evidence" value="ECO:0007669"/>
    <property type="project" value="InterPro"/>
</dbReference>
<accession>A0AAD2FQP4</accession>
<comment type="caution">
    <text evidence="3">The sequence shown here is derived from an EMBL/GenBank/DDBJ whole genome shotgun (WGS) entry which is preliminary data.</text>
</comment>
<sequence>MDANALPTPRRRSKRVQSTSKQSTNDDSSDNIVTPDIVQSNKRHKHMKGSTTKDTTSIKVEVVKSAIVKNAKMKVKRPSPAESYYVTAALSKLHPEIVDRNDERRKKAHQSCGSQDTITDSIMHTMLSQNTTDANKDRAWASLKRKFPTWDQVESCENLDEIESAIKVAGLAKTRAQRMQNILRQVKQERGEASLEYIRDFDDDKVKKELSRFKGLGPKTISCVLLFSLGRNEFPVDTHVLRITQKMGWISSGTNREQAYEYLNDNIPNEIKMDLHCLLVRHGKVCHKCAANGRPQFPPEDGSQLDCPLLKVSSWKGSVPGAFVVHLAKAYGDNTSSSAVAIKSEIVPDLPKSK</sequence>
<reference evidence="3" key="1">
    <citation type="submission" date="2023-08" db="EMBL/GenBank/DDBJ databases">
        <authorList>
            <person name="Audoor S."/>
            <person name="Bilcke G."/>
        </authorList>
    </citation>
    <scope>NUCLEOTIDE SEQUENCE</scope>
</reference>
<dbReference type="PANTHER" id="PTHR47203">
    <property type="match status" value="1"/>
</dbReference>